<comment type="caution">
    <text evidence="3">The sequence shown here is derived from an EMBL/GenBank/DDBJ whole genome shotgun (WGS) entry which is preliminary data.</text>
</comment>
<feature type="transmembrane region" description="Helical" evidence="1">
    <location>
        <begin position="107"/>
        <end position="128"/>
    </location>
</feature>
<feature type="transmembrane region" description="Helical" evidence="1">
    <location>
        <begin position="37"/>
        <end position="58"/>
    </location>
</feature>
<dbReference type="NCBIfam" id="NF033664">
    <property type="entry name" value="PACE_transport"/>
    <property type="match status" value="1"/>
</dbReference>
<dbReference type="AlphaFoldDB" id="A0A2P7QXD3"/>
<feature type="transmembrane region" description="Helical" evidence="1">
    <location>
        <begin position="78"/>
        <end position="101"/>
    </location>
</feature>
<keyword evidence="4" id="KW-1185">Reference proteome</keyword>
<name>A0A2P7QXD3_9GAMM</name>
<feature type="domain" description="Chlorhexidine efflux transporter" evidence="2">
    <location>
        <begin position="2"/>
        <end position="63"/>
    </location>
</feature>
<dbReference type="RefSeq" id="WP_106730856.1">
    <property type="nucleotide sequence ID" value="NZ_PXYG01000009.1"/>
</dbReference>
<protein>
    <recommendedName>
        <fullName evidence="2">Chlorhexidine efflux transporter domain-containing protein</fullName>
    </recommendedName>
</protein>
<evidence type="ECO:0000256" key="1">
    <source>
        <dbReference type="SAM" id="Phobius"/>
    </source>
</evidence>
<dbReference type="Pfam" id="PF05232">
    <property type="entry name" value="BTP"/>
    <property type="match status" value="2"/>
</dbReference>
<organism evidence="3 4">
    <name type="scientific">Zobellella endophytica</name>
    <dbReference type="NCBI Taxonomy" id="2116700"/>
    <lineage>
        <taxon>Bacteria</taxon>
        <taxon>Pseudomonadati</taxon>
        <taxon>Pseudomonadota</taxon>
        <taxon>Gammaproteobacteria</taxon>
        <taxon>Aeromonadales</taxon>
        <taxon>Aeromonadaceae</taxon>
        <taxon>Zobellella</taxon>
    </lineage>
</organism>
<dbReference type="Proteomes" id="UP000240243">
    <property type="component" value="Unassembled WGS sequence"/>
</dbReference>
<dbReference type="EMBL" id="PXYG01000009">
    <property type="protein sequence ID" value="PSJ42638.1"/>
    <property type="molecule type" value="Genomic_DNA"/>
</dbReference>
<dbReference type="OrthoDB" id="1631120at2"/>
<dbReference type="InterPro" id="IPR058208">
    <property type="entry name" value="PACE"/>
</dbReference>
<dbReference type="InterPro" id="IPR007896">
    <property type="entry name" value="BTP_bacteria"/>
</dbReference>
<keyword evidence="1" id="KW-0472">Membrane</keyword>
<feature type="domain" description="Chlorhexidine efflux transporter" evidence="2">
    <location>
        <begin position="72"/>
        <end position="134"/>
    </location>
</feature>
<evidence type="ECO:0000313" key="4">
    <source>
        <dbReference type="Proteomes" id="UP000240243"/>
    </source>
</evidence>
<evidence type="ECO:0000259" key="2">
    <source>
        <dbReference type="Pfam" id="PF05232"/>
    </source>
</evidence>
<proteinExistence type="predicted"/>
<feature type="transmembrane region" description="Helical" evidence="1">
    <location>
        <begin position="12"/>
        <end position="31"/>
    </location>
</feature>
<gene>
    <name evidence="3" type="ORF">C7H85_16790</name>
</gene>
<keyword evidence="1" id="KW-0812">Transmembrane</keyword>
<accession>A0A2P7QXD3</accession>
<keyword evidence="1" id="KW-1133">Transmembrane helix</keyword>
<reference evidence="3 4" key="1">
    <citation type="submission" date="2018-03" db="EMBL/GenBank/DDBJ databases">
        <title>The draft genome of Zobellella sp. 59N8.</title>
        <authorList>
            <person name="Liu L."/>
            <person name="Li L."/>
            <person name="Zhang X."/>
            <person name="Liang L."/>
            <person name="Wang T."/>
        </authorList>
    </citation>
    <scope>NUCLEOTIDE SEQUENCE [LARGE SCALE GENOMIC DNA]</scope>
    <source>
        <strain evidence="3 4">59N8</strain>
    </source>
</reference>
<evidence type="ECO:0000313" key="3">
    <source>
        <dbReference type="EMBL" id="PSJ42638.1"/>
    </source>
</evidence>
<sequence>MRTTKDRIRHTLGFEIIGLLIFAPLASLLFDHQLFDMGLMAVVGSLIATFWNYAYNLLFDHAMVLLRGDVRKTTPIRVCHALLFEGGLLLLFMPMIAWYLGISLWEAFVMDIAMASFYLVYAFVYNLAYDRVFPIPLSAREQAAGQG</sequence>